<keyword evidence="1" id="KW-1185">Reference proteome</keyword>
<evidence type="ECO:0000313" key="1">
    <source>
        <dbReference type="Proteomes" id="UP000887581"/>
    </source>
</evidence>
<dbReference type="AlphaFoldDB" id="A0A915PWR0"/>
<dbReference type="WBParaSite" id="sdigi.contig526.g8825.t1">
    <property type="protein sequence ID" value="sdigi.contig526.g8825.t1"/>
    <property type="gene ID" value="sdigi.contig526.g8825"/>
</dbReference>
<dbReference type="Proteomes" id="UP000887581">
    <property type="component" value="Unplaced"/>
</dbReference>
<reference evidence="2" key="1">
    <citation type="submission" date="2022-11" db="UniProtKB">
        <authorList>
            <consortium name="WormBaseParasite"/>
        </authorList>
    </citation>
    <scope>IDENTIFICATION</scope>
</reference>
<evidence type="ECO:0000313" key="2">
    <source>
        <dbReference type="WBParaSite" id="sdigi.contig526.g8825.t1"/>
    </source>
</evidence>
<protein>
    <submittedName>
        <fullName evidence="2">Uncharacterized protein</fullName>
    </submittedName>
</protein>
<name>A0A915PWR0_9BILA</name>
<proteinExistence type="predicted"/>
<accession>A0A915PWR0</accession>
<sequence>MISMNDNEFDKQCDNTNEVLPEIRPKSYSFIDTKENAFRKKKLESDGECESCKKKTLKKALSLVRLDGHPKTFSFLWDFRKFFTRQKSSANFPSKRMTNNNALNDGVETNDEMKLFNDQILSMRNKSHSRTYYDGKGLFQKYKRTAKRRSTNKRIFSPMEKLRDKRTKAFVKQAVTENMKLRGENITNTKMLTTMKRCQIDQTG</sequence>
<organism evidence="1 2">
    <name type="scientific">Setaria digitata</name>
    <dbReference type="NCBI Taxonomy" id="48799"/>
    <lineage>
        <taxon>Eukaryota</taxon>
        <taxon>Metazoa</taxon>
        <taxon>Ecdysozoa</taxon>
        <taxon>Nematoda</taxon>
        <taxon>Chromadorea</taxon>
        <taxon>Rhabditida</taxon>
        <taxon>Spirurina</taxon>
        <taxon>Spiruromorpha</taxon>
        <taxon>Filarioidea</taxon>
        <taxon>Setariidae</taxon>
        <taxon>Setaria</taxon>
    </lineage>
</organism>